<accession>A0A3R9FGU2</accession>
<protein>
    <submittedName>
        <fullName evidence="1">DUF2507 domain-containing protein</fullName>
    </submittedName>
</protein>
<dbReference type="SUPFAM" id="SSF111126">
    <property type="entry name" value="Ligand-binding domain in the NO signalling and Golgi transport"/>
    <property type="match status" value="1"/>
</dbReference>
<comment type="caution">
    <text evidence="1">The sequence shown here is derived from an EMBL/GenBank/DDBJ whole genome shotgun (WGS) entry which is preliminary data.</text>
</comment>
<name>A0A3R9FGU2_9BACI</name>
<dbReference type="OrthoDB" id="2965348at2"/>
<dbReference type="AlphaFoldDB" id="A0A3R9FGU2"/>
<proteinExistence type="predicted"/>
<dbReference type="Gene3D" id="3.30.1380.20">
    <property type="entry name" value="Trafficking protein particle complex subunit 3"/>
    <property type="match status" value="1"/>
</dbReference>
<dbReference type="Proteomes" id="UP000279911">
    <property type="component" value="Unassembled WGS sequence"/>
</dbReference>
<dbReference type="RefSeq" id="WP_125479423.1">
    <property type="nucleotide sequence ID" value="NZ_RSFW01000010.1"/>
</dbReference>
<evidence type="ECO:0000313" key="1">
    <source>
        <dbReference type="EMBL" id="RSD27642.1"/>
    </source>
</evidence>
<gene>
    <name evidence="1" type="ORF">EJA10_07615</name>
</gene>
<dbReference type="Pfam" id="PF10702">
    <property type="entry name" value="DUF2507"/>
    <property type="match status" value="1"/>
</dbReference>
<organism evidence="1 2">
    <name type="scientific">Mesobacillus subterraneus</name>
    <dbReference type="NCBI Taxonomy" id="285983"/>
    <lineage>
        <taxon>Bacteria</taxon>
        <taxon>Bacillati</taxon>
        <taxon>Bacillota</taxon>
        <taxon>Bacilli</taxon>
        <taxon>Bacillales</taxon>
        <taxon>Bacillaceae</taxon>
        <taxon>Mesobacillus</taxon>
    </lineage>
</organism>
<dbReference type="EMBL" id="RSFW01000010">
    <property type="protein sequence ID" value="RSD27642.1"/>
    <property type="molecule type" value="Genomic_DNA"/>
</dbReference>
<reference evidence="2" key="1">
    <citation type="submission" date="2018-12" db="EMBL/GenBank/DDBJ databases">
        <title>Bacillus chawlae sp. nov., Bacillus glennii sp. nov., and Bacillus saganii sp. nov. Isolated from the Vehicle Assembly Building at Kennedy Space Center where the Viking Spacecraft were Assembled.</title>
        <authorList>
            <person name="Seuylemezian A."/>
            <person name="Vaishampayan P."/>
        </authorList>
    </citation>
    <scope>NUCLEOTIDE SEQUENCE [LARGE SCALE GENOMIC DNA]</scope>
    <source>
        <strain evidence="2">DSM 13966</strain>
    </source>
</reference>
<evidence type="ECO:0000313" key="2">
    <source>
        <dbReference type="Proteomes" id="UP000279911"/>
    </source>
</evidence>
<dbReference type="InterPro" id="IPR024096">
    <property type="entry name" value="NO_sig/Golgi_transp_ligand-bd"/>
</dbReference>
<dbReference type="InterPro" id="IPR019642">
    <property type="entry name" value="DUF2507"/>
</dbReference>
<sequence>MSELTTSELKTESGPPAVPAFGYELIREILVPELLGKDTPEILYWAGKRIARKFPLDSIEETIRFFHDAGWGLLSVKEESRREMVLELTSDLISSRLKDNPNTTFQLEAGFIAQQVEGQKKVAAEAFEHPNKRSARIQFTIKWDKNDAVSE</sequence>